<feature type="coiled-coil region" evidence="1">
    <location>
        <begin position="361"/>
        <end position="388"/>
    </location>
</feature>
<dbReference type="Gene3D" id="1.10.287.1490">
    <property type="match status" value="1"/>
</dbReference>
<proteinExistence type="predicted"/>
<reference evidence="2 3" key="1">
    <citation type="submission" date="2019-09" db="EMBL/GenBank/DDBJ databases">
        <title>A chromosome-level genome assembly of the Chinese tupelo Nyssa sinensis.</title>
        <authorList>
            <person name="Yang X."/>
            <person name="Kang M."/>
            <person name="Yang Y."/>
            <person name="Xiong H."/>
            <person name="Wang M."/>
            <person name="Zhang Z."/>
            <person name="Wang Z."/>
            <person name="Wu H."/>
            <person name="Ma T."/>
            <person name="Liu J."/>
            <person name="Xi Z."/>
        </authorList>
    </citation>
    <scope>NUCLEOTIDE SEQUENCE [LARGE SCALE GENOMIC DNA]</scope>
    <source>
        <strain evidence="2">J267</strain>
        <tissue evidence="2">Leaf</tissue>
    </source>
</reference>
<accession>A0A5J5A6E1</accession>
<evidence type="ECO:0000313" key="2">
    <source>
        <dbReference type="EMBL" id="KAA8525764.1"/>
    </source>
</evidence>
<organism evidence="2 3">
    <name type="scientific">Nyssa sinensis</name>
    <dbReference type="NCBI Taxonomy" id="561372"/>
    <lineage>
        <taxon>Eukaryota</taxon>
        <taxon>Viridiplantae</taxon>
        <taxon>Streptophyta</taxon>
        <taxon>Embryophyta</taxon>
        <taxon>Tracheophyta</taxon>
        <taxon>Spermatophyta</taxon>
        <taxon>Magnoliopsida</taxon>
        <taxon>eudicotyledons</taxon>
        <taxon>Gunneridae</taxon>
        <taxon>Pentapetalae</taxon>
        <taxon>asterids</taxon>
        <taxon>Cornales</taxon>
        <taxon>Nyssaceae</taxon>
        <taxon>Nyssa</taxon>
    </lineage>
</organism>
<dbReference type="OrthoDB" id="649641at2759"/>
<dbReference type="PANTHER" id="PTHR43939">
    <property type="entry name" value="COILED-COIL DOMAIN-CONTAINING PROTEIN 158"/>
    <property type="match status" value="1"/>
</dbReference>
<dbReference type="SUPFAM" id="SSF57997">
    <property type="entry name" value="Tropomyosin"/>
    <property type="match status" value="1"/>
</dbReference>
<sequence>MKENISQLECIEKEKDAKIVVMRRSISLLYEACSSSIMEIENWKVQLVGNGLGADQGINLESPTSVDVGNLFSGQSLLSSEECIRTMAARLVSVAKDSVCMQAKILEGGQKEMKSIISNLQKELQEKDIHKDRICVELVSQIKEAEAVARSSFQDLQSAKAQVHDLERKVELMEEERNMLEQRVKELKDGEATLEHLQERVRSLTDELAAKEQEIEVLMQALDEEETQVENLTNKIAELEGVVQQKNLDLVNLEASRGKAMKKLSVTVSKFDELHHLSASLLSEVEKLQSQLQERDTEISFLRQEVTRCTNDALVASQMSNKRNSVEIHDLLTWVLQKQIISMISELEDLRIVAQNKDTLLQAERSRIEELICKEQRLENSLRVKESQLMMFRGVEDSGQATSTTSEIIEVEPVVASICSLSHIRGRGKSQGRSLL</sequence>
<evidence type="ECO:0000256" key="1">
    <source>
        <dbReference type="SAM" id="Coils"/>
    </source>
</evidence>
<keyword evidence="1" id="KW-0175">Coiled coil</keyword>
<dbReference type="EMBL" id="CM018046">
    <property type="protein sequence ID" value="KAA8525764.1"/>
    <property type="molecule type" value="Genomic_DNA"/>
</dbReference>
<keyword evidence="3" id="KW-1185">Reference proteome</keyword>
<evidence type="ECO:0000313" key="3">
    <source>
        <dbReference type="Proteomes" id="UP000325577"/>
    </source>
</evidence>
<dbReference type="PANTHER" id="PTHR43939:SF50">
    <property type="entry name" value="NUCLEOPORIN"/>
    <property type="match status" value="1"/>
</dbReference>
<protein>
    <submittedName>
        <fullName evidence="2">Uncharacterized protein</fullName>
    </submittedName>
</protein>
<feature type="coiled-coil region" evidence="1">
    <location>
        <begin position="149"/>
        <end position="256"/>
    </location>
</feature>
<dbReference type="Proteomes" id="UP000325577">
    <property type="component" value="Linkage Group LG3"/>
</dbReference>
<gene>
    <name evidence="2" type="ORF">F0562_007619</name>
</gene>
<dbReference type="AlphaFoldDB" id="A0A5J5A6E1"/>
<name>A0A5J5A6E1_9ASTE</name>